<keyword evidence="4 7" id="KW-0238">DNA-binding</keyword>
<dbReference type="CDD" id="cd00383">
    <property type="entry name" value="trans_reg_C"/>
    <property type="match status" value="1"/>
</dbReference>
<evidence type="ECO:0000313" key="10">
    <source>
        <dbReference type="EMBL" id="MEK8034738.1"/>
    </source>
</evidence>
<evidence type="ECO:0000313" key="11">
    <source>
        <dbReference type="Proteomes" id="UP001371218"/>
    </source>
</evidence>
<sequence length="260" mass="28751">MSSPCESPPAAPAQLWLVAPDRPEHRLLQTALRRHGHDVRSSQDPQDVEGAARRGAQLLMLDPRVEPMRPGRLDCWWRLARLREQHRRLPVIVLQPAHTAIDRSLAYELGADAVCDPLADPRELQAQVHALLRRYRHEPGTGRRPHAPHAGPRTDLGARALGGDWTLDAASRSLQARSGMRVPLSPAEYRLLCAFLDHPGHALARQALIDLARGAGADQLERNVDLLVSRLRKKLSDEAGLPPAIRTVRGVGYLFDGLEG</sequence>
<evidence type="ECO:0000256" key="1">
    <source>
        <dbReference type="ARBA" id="ARBA00022553"/>
    </source>
</evidence>
<dbReference type="RefSeq" id="WP_341429168.1">
    <property type="nucleotide sequence ID" value="NZ_JBBUTG010000033.1"/>
</dbReference>
<proteinExistence type="predicted"/>
<evidence type="ECO:0000256" key="7">
    <source>
        <dbReference type="PROSITE-ProRule" id="PRU01091"/>
    </source>
</evidence>
<organism evidence="10 11">
    <name type="scientific">Ideonella lacteola</name>
    <dbReference type="NCBI Taxonomy" id="2984193"/>
    <lineage>
        <taxon>Bacteria</taxon>
        <taxon>Pseudomonadati</taxon>
        <taxon>Pseudomonadota</taxon>
        <taxon>Betaproteobacteria</taxon>
        <taxon>Burkholderiales</taxon>
        <taxon>Sphaerotilaceae</taxon>
        <taxon>Ideonella</taxon>
    </lineage>
</organism>
<dbReference type="EMBL" id="JBBUTG010000033">
    <property type="protein sequence ID" value="MEK8034738.1"/>
    <property type="molecule type" value="Genomic_DNA"/>
</dbReference>
<feature type="DNA-binding region" description="OmpR/PhoB-type" evidence="7">
    <location>
        <begin position="156"/>
        <end position="257"/>
    </location>
</feature>
<feature type="modified residue" description="4-aspartylphosphate" evidence="6">
    <location>
        <position position="62"/>
    </location>
</feature>
<dbReference type="PANTHER" id="PTHR48111">
    <property type="entry name" value="REGULATOR OF RPOS"/>
    <property type="match status" value="1"/>
</dbReference>
<reference evidence="10 11" key="1">
    <citation type="submission" date="2024-04" db="EMBL/GenBank/DDBJ databases">
        <title>Novel species of the genus Ideonella isolated from streams.</title>
        <authorList>
            <person name="Lu H."/>
        </authorList>
    </citation>
    <scope>NUCLEOTIDE SEQUENCE [LARGE SCALE GENOMIC DNA]</scope>
    <source>
        <strain evidence="10 11">DXS29W</strain>
    </source>
</reference>
<keyword evidence="11" id="KW-1185">Reference proteome</keyword>
<name>A0ABU9C226_9BURK</name>
<dbReference type="Pfam" id="PF00486">
    <property type="entry name" value="Trans_reg_C"/>
    <property type="match status" value="1"/>
</dbReference>
<evidence type="ECO:0000256" key="5">
    <source>
        <dbReference type="ARBA" id="ARBA00023163"/>
    </source>
</evidence>
<dbReference type="PROSITE" id="PS51755">
    <property type="entry name" value="OMPR_PHOB"/>
    <property type="match status" value="1"/>
</dbReference>
<evidence type="ECO:0000256" key="4">
    <source>
        <dbReference type="ARBA" id="ARBA00023125"/>
    </source>
</evidence>
<dbReference type="SMART" id="SM00862">
    <property type="entry name" value="Trans_reg_C"/>
    <property type="match status" value="1"/>
</dbReference>
<keyword evidence="5" id="KW-0804">Transcription</keyword>
<feature type="domain" description="Response regulatory" evidence="8">
    <location>
        <begin position="14"/>
        <end position="132"/>
    </location>
</feature>
<dbReference type="InterPro" id="IPR039420">
    <property type="entry name" value="WalR-like"/>
</dbReference>
<dbReference type="InterPro" id="IPR016032">
    <property type="entry name" value="Sig_transdc_resp-reg_C-effctor"/>
</dbReference>
<keyword evidence="3" id="KW-0805">Transcription regulation</keyword>
<comment type="caution">
    <text evidence="10">The sequence shown here is derived from an EMBL/GenBank/DDBJ whole genome shotgun (WGS) entry which is preliminary data.</text>
</comment>
<dbReference type="PANTHER" id="PTHR48111:SF4">
    <property type="entry name" value="DNA-BINDING DUAL TRANSCRIPTIONAL REGULATOR OMPR"/>
    <property type="match status" value="1"/>
</dbReference>
<dbReference type="Proteomes" id="UP001371218">
    <property type="component" value="Unassembled WGS sequence"/>
</dbReference>
<dbReference type="InterPro" id="IPR036388">
    <property type="entry name" value="WH-like_DNA-bd_sf"/>
</dbReference>
<dbReference type="Gene3D" id="1.10.10.10">
    <property type="entry name" value="Winged helix-like DNA-binding domain superfamily/Winged helix DNA-binding domain"/>
    <property type="match status" value="1"/>
</dbReference>
<dbReference type="PROSITE" id="PS50110">
    <property type="entry name" value="RESPONSE_REGULATORY"/>
    <property type="match status" value="1"/>
</dbReference>
<evidence type="ECO:0000256" key="6">
    <source>
        <dbReference type="PROSITE-ProRule" id="PRU00169"/>
    </source>
</evidence>
<accession>A0ABU9C226</accession>
<gene>
    <name evidence="10" type="ORF">AACH06_28300</name>
</gene>
<dbReference type="InterPro" id="IPR001867">
    <property type="entry name" value="OmpR/PhoB-type_DNA-bd"/>
</dbReference>
<dbReference type="SUPFAM" id="SSF52172">
    <property type="entry name" value="CheY-like"/>
    <property type="match status" value="1"/>
</dbReference>
<feature type="domain" description="OmpR/PhoB-type" evidence="9">
    <location>
        <begin position="156"/>
        <end position="257"/>
    </location>
</feature>
<keyword evidence="2" id="KW-0902">Two-component regulatory system</keyword>
<evidence type="ECO:0000256" key="2">
    <source>
        <dbReference type="ARBA" id="ARBA00023012"/>
    </source>
</evidence>
<evidence type="ECO:0000259" key="9">
    <source>
        <dbReference type="PROSITE" id="PS51755"/>
    </source>
</evidence>
<dbReference type="InterPro" id="IPR011006">
    <property type="entry name" value="CheY-like_superfamily"/>
</dbReference>
<dbReference type="Gene3D" id="3.40.50.2300">
    <property type="match status" value="1"/>
</dbReference>
<evidence type="ECO:0000256" key="3">
    <source>
        <dbReference type="ARBA" id="ARBA00023015"/>
    </source>
</evidence>
<dbReference type="InterPro" id="IPR001789">
    <property type="entry name" value="Sig_transdc_resp-reg_receiver"/>
</dbReference>
<protein>
    <submittedName>
        <fullName evidence="10">Response regulator transcription factor</fullName>
    </submittedName>
</protein>
<keyword evidence="1 6" id="KW-0597">Phosphoprotein</keyword>
<evidence type="ECO:0000259" key="8">
    <source>
        <dbReference type="PROSITE" id="PS50110"/>
    </source>
</evidence>
<dbReference type="SUPFAM" id="SSF46894">
    <property type="entry name" value="C-terminal effector domain of the bipartite response regulators"/>
    <property type="match status" value="1"/>
</dbReference>